<feature type="transmembrane region" description="Helical" evidence="1">
    <location>
        <begin position="622"/>
        <end position="642"/>
    </location>
</feature>
<evidence type="ECO:0000256" key="1">
    <source>
        <dbReference type="SAM" id="Phobius"/>
    </source>
</evidence>
<keyword evidence="3" id="KW-0378">Hydrolase</keyword>
<dbReference type="InterPro" id="IPR056229">
    <property type="entry name" value="Ig_TMM62"/>
</dbReference>
<dbReference type="Proteomes" id="UP001146793">
    <property type="component" value="Unassembled WGS sequence"/>
</dbReference>
<comment type="caution">
    <text evidence="3">The sequence shown here is derived from an EMBL/GenBank/DDBJ whole genome shotgun (WGS) entry which is preliminary data.</text>
</comment>
<dbReference type="AlphaFoldDB" id="A0AAV7YLM8"/>
<sequence length="716" mass="84353">MYWFLNNYLSCILFSVVFVITFLFPLFVPQISKIENYRQIPIDKSKNNSHKIHWFVQVTDTHLNKLNKTSYSNFEYFCQNVLHLIQPSGVIHTGDIVSSIQNKKYRYRNQQNQEEWLQYKAILERANTKQYGFWVDLRGNHDGNSMFDPQDQENYYYTLYKNTTAAGNMVGQKKIALDQELDLTFITLDLNPYPSISGPIGFFSNPSPSTLKQLDLLLNNKEKQDNQEKKAKQDKQEVVILLTHQPMFLLDVTKQIPNSQQKIKNLLLSSEISLIMNGHYHRRNFYSRLWNSKNNNYNTRANANGNANSNGSGNFNNITNSNSGIVELELADFGYKQYFRIFAFDNGLFSFVDVDMKKMMKANSEQPVILITNPKDSRFLLSKEPMNRLKEIKEIHVLIFSKQGIEKVIASINNKSLGEMKQYKDENYPKYNDLQQLYTLEYPIEEYLDGKHFLNITVITKKARSYSQIQTFSLDGTVSKIKKRIWWVIQNKNLSKFINSWFHFFWIYFFIGLIILPKIIRNYLTLLNFDKVFLNYINAIKNNNNNNKNKNWKYFLINHLILGVYNYSQIPKLYWSVFLYMGLSLLQFPVISGKLLGQNWGFAFWWGVIIKNYTINYINTRLYIIIFLCFSYFLTMNVIITSKNYSKFGFWKDLFWYAAIFGNCVSLYVNATHIYRGYQLTGLIFSFPLILNNLICLLIVISLIFKNPYLNKKKNN</sequence>
<protein>
    <submittedName>
        <fullName evidence="3">Helicase related</fullName>
    </submittedName>
</protein>
<dbReference type="EMBL" id="JANTQA010000057">
    <property type="protein sequence ID" value="KAJ3429771.1"/>
    <property type="molecule type" value="Genomic_DNA"/>
</dbReference>
<dbReference type="PANTHER" id="PTHR14795:SF0">
    <property type="entry name" value="TRANSMEMBRANE PROTEIN 62"/>
    <property type="match status" value="1"/>
</dbReference>
<evidence type="ECO:0000313" key="3">
    <source>
        <dbReference type="EMBL" id="KAJ3429771.1"/>
    </source>
</evidence>
<feature type="transmembrane region" description="Helical" evidence="1">
    <location>
        <begin position="683"/>
        <end position="705"/>
    </location>
</feature>
<dbReference type="Pfam" id="PF24384">
    <property type="entry name" value="Ig_TMM62"/>
    <property type="match status" value="1"/>
</dbReference>
<dbReference type="SUPFAM" id="SSF56300">
    <property type="entry name" value="Metallo-dependent phosphatases"/>
    <property type="match status" value="1"/>
</dbReference>
<accession>A0AAV7YLM8</accession>
<dbReference type="PANTHER" id="PTHR14795">
    <property type="entry name" value="HELICASE RELATED"/>
    <property type="match status" value="1"/>
</dbReference>
<evidence type="ECO:0000259" key="2">
    <source>
        <dbReference type="Pfam" id="PF24384"/>
    </source>
</evidence>
<evidence type="ECO:0000313" key="4">
    <source>
        <dbReference type="Proteomes" id="UP001146793"/>
    </source>
</evidence>
<reference evidence="3" key="1">
    <citation type="submission" date="2022-08" db="EMBL/GenBank/DDBJ databases">
        <title>Novel sulphate-reducing endosymbionts in the free-living metamonad Anaeramoeba.</title>
        <authorList>
            <person name="Jerlstrom-Hultqvist J."/>
            <person name="Cepicka I."/>
            <person name="Gallot-Lavallee L."/>
            <person name="Salas-Leiva D."/>
            <person name="Curtis B.A."/>
            <person name="Zahonova K."/>
            <person name="Pipaliya S."/>
            <person name="Dacks J."/>
            <person name="Roger A.J."/>
        </authorList>
    </citation>
    <scope>NUCLEOTIDE SEQUENCE</scope>
    <source>
        <strain evidence="3">Busselton2</strain>
    </source>
</reference>
<proteinExistence type="predicted"/>
<feature type="transmembrane region" description="Helical" evidence="1">
    <location>
        <begin position="599"/>
        <end position="616"/>
    </location>
</feature>
<feature type="transmembrane region" description="Helical" evidence="1">
    <location>
        <begin position="6"/>
        <end position="28"/>
    </location>
</feature>
<keyword evidence="3" id="KW-0067">ATP-binding</keyword>
<feature type="transmembrane region" description="Helical" evidence="1">
    <location>
        <begin position="501"/>
        <end position="520"/>
    </location>
</feature>
<name>A0AAV7YLM8_9EUKA</name>
<organism evidence="3 4">
    <name type="scientific">Anaeramoeba flamelloides</name>
    <dbReference type="NCBI Taxonomy" id="1746091"/>
    <lineage>
        <taxon>Eukaryota</taxon>
        <taxon>Metamonada</taxon>
        <taxon>Anaeramoebidae</taxon>
        <taxon>Anaeramoeba</taxon>
    </lineage>
</organism>
<feature type="transmembrane region" description="Helical" evidence="1">
    <location>
        <begin position="654"/>
        <end position="671"/>
    </location>
</feature>
<gene>
    <name evidence="3" type="ORF">M0812_25131</name>
</gene>
<keyword evidence="3" id="KW-0547">Nucleotide-binding</keyword>
<dbReference type="InterPro" id="IPR029052">
    <property type="entry name" value="Metallo-depent_PP-like"/>
</dbReference>
<keyword evidence="1" id="KW-0812">Transmembrane</keyword>
<dbReference type="GO" id="GO:0004386">
    <property type="term" value="F:helicase activity"/>
    <property type="evidence" value="ECO:0007669"/>
    <property type="project" value="UniProtKB-KW"/>
</dbReference>
<keyword evidence="1" id="KW-0472">Membrane</keyword>
<dbReference type="Gene3D" id="3.60.21.10">
    <property type="match status" value="1"/>
</dbReference>
<feature type="domain" description="TMEM62 Ig-like" evidence="2">
    <location>
        <begin position="364"/>
        <end position="477"/>
    </location>
</feature>
<keyword evidence="1" id="KW-1133">Transmembrane helix</keyword>
<keyword evidence="3" id="KW-0347">Helicase</keyword>